<sequence length="181" mass="20384">MTGPRPSWVRRVLAARTAAAPPPVDADREDLPTPVSRERVGEYLNRRGYTYRLDDDGDITGTWDGNRFWFLLLGDREEIVQVRGRWHRPLPPSARVATLQAMNDWNRERIWPKAYVREEAAGLSLYTEVSVDFAHGATDEQLHQMVACGLGTSVQLFASVTAMLPPVPDTDDVPDDEDPRA</sequence>
<dbReference type="InterPro" id="IPR019660">
    <property type="entry name" value="Put_sensory_transdc_reg_YbjN"/>
</dbReference>
<dbReference type="Pfam" id="PF10722">
    <property type="entry name" value="YbjN"/>
    <property type="match status" value="1"/>
</dbReference>
<gene>
    <name evidence="1" type="ORF">JAV76_10795</name>
</gene>
<name>A0A934MA88_9MICO</name>
<organism evidence="1 2">
    <name type="scientific">Sanguibacter suaedae</name>
    <dbReference type="NCBI Taxonomy" id="2795737"/>
    <lineage>
        <taxon>Bacteria</taxon>
        <taxon>Bacillati</taxon>
        <taxon>Actinomycetota</taxon>
        <taxon>Actinomycetes</taxon>
        <taxon>Micrococcales</taxon>
        <taxon>Sanguibacteraceae</taxon>
        <taxon>Sanguibacter</taxon>
    </lineage>
</organism>
<proteinExistence type="predicted"/>
<accession>A0A934MA88</accession>
<comment type="caution">
    <text evidence="1">The sequence shown here is derived from an EMBL/GenBank/DDBJ whole genome shotgun (WGS) entry which is preliminary data.</text>
</comment>
<dbReference type="Proteomes" id="UP000602087">
    <property type="component" value="Unassembled WGS sequence"/>
</dbReference>
<evidence type="ECO:0000313" key="1">
    <source>
        <dbReference type="EMBL" id="MBI9115498.1"/>
    </source>
</evidence>
<dbReference type="CDD" id="cd17511">
    <property type="entry name" value="YbjN_AmyR-like"/>
    <property type="match status" value="1"/>
</dbReference>
<reference evidence="1" key="1">
    <citation type="submission" date="2020-12" db="EMBL/GenBank/DDBJ databases">
        <title>Sanguibacter suaedae sp. nov., isolated from Suaeda aralocaspica.</title>
        <authorList>
            <person name="Ma Q."/>
        </authorList>
    </citation>
    <scope>NUCLEOTIDE SEQUENCE</scope>
    <source>
        <strain evidence="1">YZGR15</strain>
    </source>
</reference>
<dbReference type="AlphaFoldDB" id="A0A934MA88"/>
<keyword evidence="2" id="KW-1185">Reference proteome</keyword>
<protein>
    <submittedName>
        <fullName evidence="1">YbjN domain-containing protein</fullName>
    </submittedName>
</protein>
<evidence type="ECO:0000313" key="2">
    <source>
        <dbReference type="Proteomes" id="UP000602087"/>
    </source>
</evidence>
<dbReference type="EMBL" id="JAEINH010000008">
    <property type="protein sequence ID" value="MBI9115498.1"/>
    <property type="molecule type" value="Genomic_DNA"/>
</dbReference>
<dbReference type="RefSeq" id="WP_198734062.1">
    <property type="nucleotide sequence ID" value="NZ_JAEINH010000008.1"/>
</dbReference>